<evidence type="ECO:0000256" key="2">
    <source>
        <dbReference type="SAM" id="SignalP"/>
    </source>
</evidence>
<proteinExistence type="predicted"/>
<comment type="caution">
    <text evidence="4">The sequence shown here is derived from an EMBL/GenBank/DDBJ whole genome shotgun (WGS) entry which is preliminary data.</text>
</comment>
<name>A0ABS4APT1_9PROT</name>
<feature type="chain" id="PRO_5045756750" evidence="2">
    <location>
        <begin position="27"/>
        <end position="282"/>
    </location>
</feature>
<evidence type="ECO:0000256" key="1">
    <source>
        <dbReference type="SAM" id="MobiDB-lite"/>
    </source>
</evidence>
<gene>
    <name evidence="4" type="ORF">J5Y09_05580</name>
</gene>
<feature type="signal peptide" evidence="2">
    <location>
        <begin position="1"/>
        <end position="26"/>
    </location>
</feature>
<feature type="domain" description="L,D-TPase catalytic" evidence="3">
    <location>
        <begin position="100"/>
        <end position="212"/>
    </location>
</feature>
<dbReference type="RefSeq" id="WP_209350755.1">
    <property type="nucleotide sequence ID" value="NZ_JAGIYZ010000003.1"/>
</dbReference>
<sequence length="282" mass="29447">MSIRGCVVAALLLLAACAASPGPAPSAPRDEGAIEAARLRAEMLATVPRAAAADPAEAARWIPQARRLVTEAGLAPAEAEFALLVDRAPAVQRIALLLLRRDGPREVLATAPVSTGRTGRRGFFVTPTGVFANDGSVQGYRALGTRNAQGIRGLGAAGMRAWDFGWVWAARGWAEDGGEAPIRFLLHATDPDVLEARLGRPDSQGCVRIGGAMNRFVDANGIIDAEIERQAASDPRAASLLLPERRPTALAGRLLIVVDSAADQVPPARPAPEPPGRSGCPS</sequence>
<dbReference type="PROSITE" id="PS51257">
    <property type="entry name" value="PROKAR_LIPOPROTEIN"/>
    <property type="match status" value="1"/>
</dbReference>
<protein>
    <submittedName>
        <fullName evidence="4">L,D-transpeptidase</fullName>
    </submittedName>
</protein>
<evidence type="ECO:0000313" key="4">
    <source>
        <dbReference type="EMBL" id="MBP0463374.1"/>
    </source>
</evidence>
<dbReference type="Proteomes" id="UP000680815">
    <property type="component" value="Unassembled WGS sequence"/>
</dbReference>
<reference evidence="4 5" key="1">
    <citation type="submission" date="2021-03" db="EMBL/GenBank/DDBJ databases">
        <authorList>
            <person name="So Y."/>
        </authorList>
    </citation>
    <scope>NUCLEOTIDE SEQUENCE [LARGE SCALE GENOMIC DNA]</scope>
    <source>
        <strain evidence="4 5">PWR1</strain>
    </source>
</reference>
<organism evidence="4 5">
    <name type="scientific">Roseomonas nitratireducens</name>
    <dbReference type="NCBI Taxonomy" id="2820810"/>
    <lineage>
        <taxon>Bacteria</taxon>
        <taxon>Pseudomonadati</taxon>
        <taxon>Pseudomonadota</taxon>
        <taxon>Alphaproteobacteria</taxon>
        <taxon>Acetobacterales</taxon>
        <taxon>Roseomonadaceae</taxon>
        <taxon>Roseomonas</taxon>
    </lineage>
</organism>
<keyword evidence="2" id="KW-0732">Signal</keyword>
<dbReference type="EMBL" id="JAGIYZ010000003">
    <property type="protein sequence ID" value="MBP0463374.1"/>
    <property type="molecule type" value="Genomic_DNA"/>
</dbReference>
<accession>A0ABS4APT1</accession>
<evidence type="ECO:0000259" key="3">
    <source>
        <dbReference type="Pfam" id="PF03734"/>
    </source>
</evidence>
<dbReference type="Pfam" id="PF03734">
    <property type="entry name" value="YkuD"/>
    <property type="match status" value="1"/>
</dbReference>
<evidence type="ECO:0000313" key="5">
    <source>
        <dbReference type="Proteomes" id="UP000680815"/>
    </source>
</evidence>
<dbReference type="InterPro" id="IPR005490">
    <property type="entry name" value="LD_TPept_cat_dom"/>
</dbReference>
<keyword evidence="5" id="KW-1185">Reference proteome</keyword>
<feature type="region of interest" description="Disordered" evidence="1">
    <location>
        <begin position="262"/>
        <end position="282"/>
    </location>
</feature>